<evidence type="ECO:0000313" key="1">
    <source>
        <dbReference type="EMBL" id="QDU00902.1"/>
    </source>
</evidence>
<name>A0A517W6K6_9PLAN</name>
<dbReference type="EMBL" id="CP036347">
    <property type="protein sequence ID" value="QDU00902.1"/>
    <property type="molecule type" value="Genomic_DNA"/>
</dbReference>
<dbReference type="Proteomes" id="UP000320722">
    <property type="component" value="Chromosome"/>
</dbReference>
<organism evidence="1 2">
    <name type="scientific">Gimesia chilikensis</name>
    <dbReference type="NCBI Taxonomy" id="2605989"/>
    <lineage>
        <taxon>Bacteria</taxon>
        <taxon>Pseudomonadati</taxon>
        <taxon>Planctomycetota</taxon>
        <taxon>Planctomycetia</taxon>
        <taxon>Planctomycetales</taxon>
        <taxon>Planctomycetaceae</taxon>
        <taxon>Gimesia</taxon>
    </lineage>
</organism>
<sequence>MVNHREWDQMDCREECRQTDVVSNYFIHLDVDSVERQQGVKTKFCPDVAGFCPRVSWILSSSGRGVSRFALNIGGRTFRIGSDCSGGNRVKSGGGSGGCGALVVTVPVGVDPPRARARGEVAYDSGGVDQGESVQRGVREVQWRGFQVGWDIELFSKGEVLRSVRNFVLTVSCSLRSARIAFGLTRCVWSWIALAI</sequence>
<proteinExistence type="predicted"/>
<reference evidence="1 2" key="1">
    <citation type="submission" date="2019-02" db="EMBL/GenBank/DDBJ databases">
        <title>Deep-cultivation of Planctomycetes and their phenomic and genomic characterization uncovers novel biology.</title>
        <authorList>
            <person name="Wiegand S."/>
            <person name="Jogler M."/>
            <person name="Boedeker C."/>
            <person name="Pinto D."/>
            <person name="Vollmers J."/>
            <person name="Rivas-Marin E."/>
            <person name="Kohn T."/>
            <person name="Peeters S.H."/>
            <person name="Heuer A."/>
            <person name="Rast P."/>
            <person name="Oberbeckmann S."/>
            <person name="Bunk B."/>
            <person name="Jeske O."/>
            <person name="Meyerdierks A."/>
            <person name="Storesund J.E."/>
            <person name="Kallscheuer N."/>
            <person name="Luecker S."/>
            <person name="Lage O.M."/>
            <person name="Pohl T."/>
            <person name="Merkel B.J."/>
            <person name="Hornburger P."/>
            <person name="Mueller R.-W."/>
            <person name="Bruemmer F."/>
            <person name="Labrenz M."/>
            <person name="Spormann A.M."/>
            <person name="Op den Camp H."/>
            <person name="Overmann J."/>
            <person name="Amann R."/>
            <person name="Jetten M.S.M."/>
            <person name="Mascher T."/>
            <person name="Medema M.H."/>
            <person name="Devos D.P."/>
            <person name="Kaster A.-K."/>
            <person name="Ovreas L."/>
            <person name="Rohde M."/>
            <person name="Galperin M.Y."/>
            <person name="Jogler C."/>
        </authorList>
    </citation>
    <scope>NUCLEOTIDE SEQUENCE [LARGE SCALE GENOMIC DNA]</scope>
    <source>
        <strain evidence="1 2">V6</strain>
    </source>
</reference>
<accession>A0A517W6K6</accession>
<evidence type="ECO:0000313" key="2">
    <source>
        <dbReference type="Proteomes" id="UP000320722"/>
    </source>
</evidence>
<gene>
    <name evidence="1" type="ORF">V6x_05790</name>
</gene>
<protein>
    <submittedName>
        <fullName evidence="1">Uncharacterized protein</fullName>
    </submittedName>
</protein>
<dbReference type="AlphaFoldDB" id="A0A517W6K6"/>